<protein>
    <recommendedName>
        <fullName evidence="5">Protein kinase domain-containing protein</fullName>
    </recommendedName>
</protein>
<dbReference type="InterPro" id="IPR051681">
    <property type="entry name" value="Ser/Thr_Kinases-Pseudokinases"/>
</dbReference>
<dbReference type="Proteomes" id="UP001159405">
    <property type="component" value="Unassembled WGS sequence"/>
</dbReference>
<dbReference type="Pfam" id="PF00069">
    <property type="entry name" value="Pkinase"/>
    <property type="match status" value="1"/>
</dbReference>
<keyword evidence="2 3" id="KW-0067">ATP-binding</keyword>
<dbReference type="InterPro" id="IPR017441">
    <property type="entry name" value="Protein_kinase_ATP_BS"/>
</dbReference>
<evidence type="ECO:0000313" key="6">
    <source>
        <dbReference type="EMBL" id="CAH3182525.1"/>
    </source>
</evidence>
<evidence type="ECO:0000256" key="4">
    <source>
        <dbReference type="SAM" id="MobiDB-lite"/>
    </source>
</evidence>
<evidence type="ECO:0000256" key="3">
    <source>
        <dbReference type="PROSITE-ProRule" id="PRU10141"/>
    </source>
</evidence>
<dbReference type="PROSITE" id="PS00107">
    <property type="entry name" value="PROTEIN_KINASE_ATP"/>
    <property type="match status" value="1"/>
</dbReference>
<dbReference type="PANTHER" id="PTHR44329:SF298">
    <property type="entry name" value="MIXED LINEAGE KINASE DOMAIN-LIKE PROTEIN"/>
    <property type="match status" value="1"/>
</dbReference>
<organism evidence="6 7">
    <name type="scientific">Porites lobata</name>
    <dbReference type="NCBI Taxonomy" id="104759"/>
    <lineage>
        <taxon>Eukaryota</taxon>
        <taxon>Metazoa</taxon>
        <taxon>Cnidaria</taxon>
        <taxon>Anthozoa</taxon>
        <taxon>Hexacorallia</taxon>
        <taxon>Scleractinia</taxon>
        <taxon>Fungiina</taxon>
        <taxon>Poritidae</taxon>
        <taxon>Porites</taxon>
    </lineage>
</organism>
<feature type="compositionally biased region" description="Polar residues" evidence="4">
    <location>
        <begin position="93"/>
        <end position="108"/>
    </location>
</feature>
<evidence type="ECO:0000256" key="2">
    <source>
        <dbReference type="ARBA" id="ARBA00022840"/>
    </source>
</evidence>
<name>A0ABN8RW03_9CNID</name>
<feature type="region of interest" description="Disordered" evidence="4">
    <location>
        <begin position="1"/>
        <end position="123"/>
    </location>
</feature>
<feature type="binding site" evidence="3">
    <location>
        <position position="214"/>
    </location>
    <ligand>
        <name>ATP</name>
        <dbReference type="ChEBI" id="CHEBI:30616"/>
    </ligand>
</feature>
<dbReference type="PANTHER" id="PTHR44329">
    <property type="entry name" value="SERINE/THREONINE-PROTEIN KINASE TNNI3K-RELATED"/>
    <property type="match status" value="1"/>
</dbReference>
<dbReference type="PROSITE" id="PS00109">
    <property type="entry name" value="PROTEIN_KINASE_TYR"/>
    <property type="match status" value="1"/>
</dbReference>
<comment type="caution">
    <text evidence="6">The sequence shown here is derived from an EMBL/GenBank/DDBJ whole genome shotgun (WGS) entry which is preliminary data.</text>
</comment>
<feature type="compositionally biased region" description="Basic and acidic residues" evidence="4">
    <location>
        <begin position="111"/>
        <end position="123"/>
    </location>
</feature>
<keyword evidence="7" id="KW-1185">Reference proteome</keyword>
<feature type="compositionally biased region" description="Basic and acidic residues" evidence="4">
    <location>
        <begin position="1"/>
        <end position="92"/>
    </location>
</feature>
<dbReference type="SUPFAM" id="SSF56112">
    <property type="entry name" value="Protein kinase-like (PK-like)"/>
    <property type="match status" value="1"/>
</dbReference>
<accession>A0ABN8RW03</accession>
<dbReference type="SUPFAM" id="SSF57997">
    <property type="entry name" value="Tropomyosin"/>
    <property type="match status" value="1"/>
</dbReference>
<dbReference type="InterPro" id="IPR011009">
    <property type="entry name" value="Kinase-like_dom_sf"/>
</dbReference>
<gene>
    <name evidence="6" type="ORF">PLOB_00027058</name>
</gene>
<dbReference type="EMBL" id="CALNXK010000326">
    <property type="protein sequence ID" value="CAH3182525.1"/>
    <property type="molecule type" value="Genomic_DNA"/>
</dbReference>
<keyword evidence="1 3" id="KW-0547">Nucleotide-binding</keyword>
<dbReference type="Gene3D" id="3.30.200.20">
    <property type="entry name" value="Phosphorylase Kinase, domain 1"/>
    <property type="match status" value="1"/>
</dbReference>
<sequence>MQLRETQQREENSQRQLRETQQREENSQRQLRETQQREENSQRQLREMQQREGNLERQLRETQQREENSQRQLREMQQREGNLERQLRETQQREGNSQRQLREMQQNSQRQLRETQQREENLESQLREMRQRFENSQQRVSTSERQLRDKDQEVNELVLSLSLAQQTISEQQQQKSCDWVISRDEIQMTNKCLGRGGWGSVYEGVYCGCTVAVKQIHDLILSPHNIRLFEREMNIASKCRHPHLLQFIGATNDEGNPLFVTELMEKSLRALLEQRQLSEIEIRAILLDVARAINYLHQKKPEPIIHRDVSSANVLLWRQGDQWRGKVSDYGTANFMQQTMTVAPGAMIYCAPEALTSKQTVKVDVYSFGVLLCEMCVRDLPDPRRREQQVLLMTNHVLRGLVRRCLQADPEARPTMQRIIDELSRSV</sequence>
<dbReference type="InterPro" id="IPR000719">
    <property type="entry name" value="Prot_kinase_dom"/>
</dbReference>
<reference evidence="6 7" key="1">
    <citation type="submission" date="2022-05" db="EMBL/GenBank/DDBJ databases">
        <authorList>
            <consortium name="Genoscope - CEA"/>
            <person name="William W."/>
        </authorList>
    </citation>
    <scope>NUCLEOTIDE SEQUENCE [LARGE SCALE GENOMIC DNA]</scope>
</reference>
<dbReference type="Gene3D" id="1.10.510.10">
    <property type="entry name" value="Transferase(Phosphotransferase) domain 1"/>
    <property type="match status" value="1"/>
</dbReference>
<evidence type="ECO:0000313" key="7">
    <source>
        <dbReference type="Proteomes" id="UP001159405"/>
    </source>
</evidence>
<evidence type="ECO:0000256" key="1">
    <source>
        <dbReference type="ARBA" id="ARBA00022741"/>
    </source>
</evidence>
<dbReference type="InterPro" id="IPR008266">
    <property type="entry name" value="Tyr_kinase_AS"/>
</dbReference>
<evidence type="ECO:0000259" key="5">
    <source>
        <dbReference type="PROSITE" id="PS50011"/>
    </source>
</evidence>
<feature type="domain" description="Protein kinase" evidence="5">
    <location>
        <begin position="187"/>
        <end position="427"/>
    </location>
</feature>
<proteinExistence type="predicted"/>
<dbReference type="PROSITE" id="PS50011">
    <property type="entry name" value="PROTEIN_KINASE_DOM"/>
    <property type="match status" value="1"/>
</dbReference>